<evidence type="ECO:0008006" key="4">
    <source>
        <dbReference type="Google" id="ProtNLM"/>
    </source>
</evidence>
<dbReference type="Proteomes" id="UP000178585">
    <property type="component" value="Unassembled WGS sequence"/>
</dbReference>
<organism evidence="2 3">
    <name type="scientific">Candidatus Adlerbacteria bacterium RIFCSPLOWO2_01_FULL_54_21b</name>
    <dbReference type="NCBI Taxonomy" id="1797245"/>
    <lineage>
        <taxon>Bacteria</taxon>
        <taxon>Candidatus Adleribacteriota</taxon>
    </lineage>
</organism>
<dbReference type="STRING" id="1797245.A2949_01400"/>
<evidence type="ECO:0000313" key="3">
    <source>
        <dbReference type="Proteomes" id="UP000178585"/>
    </source>
</evidence>
<accession>A0A1F4XYW8</accession>
<dbReference type="InterPro" id="IPR021682">
    <property type="entry name" value="DUF2933"/>
</dbReference>
<feature type="transmembrane region" description="Helical" evidence="1">
    <location>
        <begin position="29"/>
        <end position="47"/>
    </location>
</feature>
<evidence type="ECO:0000313" key="2">
    <source>
        <dbReference type="EMBL" id="OGC86917.1"/>
    </source>
</evidence>
<sequence length="63" mass="7251">MNNKTVRWVLIGLLIILGFYLVIDHGQHLAPYFPFVFLLGCLFMHLFGHGGHGHTHDDHQNKN</sequence>
<gene>
    <name evidence="2" type="ORF">A2949_01400</name>
</gene>
<comment type="caution">
    <text evidence="2">The sequence shown here is derived from an EMBL/GenBank/DDBJ whole genome shotgun (WGS) entry which is preliminary data.</text>
</comment>
<protein>
    <recommendedName>
        <fullName evidence="4">DUF2933 domain-containing protein</fullName>
    </recommendedName>
</protein>
<feature type="transmembrane region" description="Helical" evidence="1">
    <location>
        <begin position="5"/>
        <end position="23"/>
    </location>
</feature>
<reference evidence="2 3" key="1">
    <citation type="journal article" date="2016" name="Nat. Commun.">
        <title>Thousands of microbial genomes shed light on interconnected biogeochemical processes in an aquifer system.</title>
        <authorList>
            <person name="Anantharaman K."/>
            <person name="Brown C.T."/>
            <person name="Hug L.A."/>
            <person name="Sharon I."/>
            <person name="Castelle C.J."/>
            <person name="Probst A.J."/>
            <person name="Thomas B.C."/>
            <person name="Singh A."/>
            <person name="Wilkins M.J."/>
            <person name="Karaoz U."/>
            <person name="Brodie E.L."/>
            <person name="Williams K.H."/>
            <person name="Hubbard S.S."/>
            <person name="Banfield J.F."/>
        </authorList>
    </citation>
    <scope>NUCLEOTIDE SEQUENCE [LARGE SCALE GENOMIC DNA]</scope>
</reference>
<keyword evidence="1" id="KW-1133">Transmembrane helix</keyword>
<keyword evidence="1" id="KW-0472">Membrane</keyword>
<dbReference type="AlphaFoldDB" id="A0A1F4XYW8"/>
<dbReference type="Pfam" id="PF11666">
    <property type="entry name" value="DUF2933"/>
    <property type="match status" value="1"/>
</dbReference>
<keyword evidence="1" id="KW-0812">Transmembrane</keyword>
<evidence type="ECO:0000256" key="1">
    <source>
        <dbReference type="SAM" id="Phobius"/>
    </source>
</evidence>
<name>A0A1F4XYW8_9BACT</name>
<proteinExistence type="predicted"/>
<dbReference type="EMBL" id="MEWZ01000011">
    <property type="protein sequence ID" value="OGC86917.1"/>
    <property type="molecule type" value="Genomic_DNA"/>
</dbReference>